<name>A0A540VGA3_9CHLR</name>
<comment type="caution">
    <text evidence="2">The sequence shown here is derived from an EMBL/GenBank/DDBJ whole genome shotgun (WGS) entry which is preliminary data.</text>
</comment>
<reference evidence="2 3" key="1">
    <citation type="submission" date="2019-06" db="EMBL/GenBank/DDBJ databases">
        <title>Genome sequence of Litorilinea aerophila BAA-2444.</title>
        <authorList>
            <person name="Maclea K.S."/>
            <person name="Maurais E.G."/>
            <person name="Iannazzi L.C."/>
        </authorList>
    </citation>
    <scope>NUCLEOTIDE SEQUENCE [LARGE SCALE GENOMIC DNA]</scope>
    <source>
        <strain evidence="2 3">ATCC BAA-2444</strain>
    </source>
</reference>
<dbReference type="EMBL" id="VIGC01000011">
    <property type="protein sequence ID" value="TQE95771.1"/>
    <property type="molecule type" value="Genomic_DNA"/>
</dbReference>
<evidence type="ECO:0000313" key="2">
    <source>
        <dbReference type="EMBL" id="TQE95771.1"/>
    </source>
</evidence>
<organism evidence="2 3">
    <name type="scientific">Litorilinea aerophila</name>
    <dbReference type="NCBI Taxonomy" id="1204385"/>
    <lineage>
        <taxon>Bacteria</taxon>
        <taxon>Bacillati</taxon>
        <taxon>Chloroflexota</taxon>
        <taxon>Caldilineae</taxon>
        <taxon>Caldilineales</taxon>
        <taxon>Caldilineaceae</taxon>
        <taxon>Litorilinea</taxon>
    </lineage>
</organism>
<dbReference type="Pfam" id="PF12867">
    <property type="entry name" value="DinB_2"/>
    <property type="match status" value="1"/>
</dbReference>
<dbReference type="RefSeq" id="WP_141609994.1">
    <property type="nucleotide sequence ID" value="NZ_VIGC02000011.1"/>
</dbReference>
<accession>A0A540VGA3</accession>
<dbReference type="InterPro" id="IPR024775">
    <property type="entry name" value="DinB-like"/>
</dbReference>
<dbReference type="InParanoid" id="A0A540VGA3"/>
<gene>
    <name evidence="2" type="ORF">FKZ61_10030</name>
</gene>
<dbReference type="Proteomes" id="UP000317371">
    <property type="component" value="Unassembled WGS sequence"/>
</dbReference>
<evidence type="ECO:0000313" key="3">
    <source>
        <dbReference type="Proteomes" id="UP000317371"/>
    </source>
</evidence>
<protein>
    <submittedName>
        <fullName evidence="2">DinB family protein</fullName>
    </submittedName>
</protein>
<dbReference type="OrthoDB" id="3822546at2"/>
<dbReference type="AlphaFoldDB" id="A0A540VGA3"/>
<proteinExistence type="predicted"/>
<feature type="domain" description="DinB-like" evidence="1">
    <location>
        <begin position="18"/>
        <end position="151"/>
    </location>
</feature>
<dbReference type="SUPFAM" id="SSF109854">
    <property type="entry name" value="DinB/YfiT-like putative metalloenzymes"/>
    <property type="match status" value="1"/>
</dbReference>
<evidence type="ECO:0000259" key="1">
    <source>
        <dbReference type="Pfam" id="PF12867"/>
    </source>
</evidence>
<sequence length="170" mass="19300">MAISTHEPDTQAVLASQYLAALQMLQQAVQRCPAFLWDDATYANRFWQVAYHALFYTHLYLQPSEDDFVPWPGHRADSHAMGSAAAGEEGRAPQPYAVEEVLAYLAFCRQQLGGWLAALDWQAPSGFHWLPMNKLELQFYNLRHLQHHTGELYERLGTAANLELAWIGRG</sequence>
<keyword evidence="3" id="KW-1185">Reference proteome</keyword>
<dbReference type="InterPro" id="IPR034660">
    <property type="entry name" value="DinB/YfiT-like"/>
</dbReference>